<dbReference type="InterPro" id="IPR029063">
    <property type="entry name" value="SAM-dependent_MTases_sf"/>
</dbReference>
<dbReference type="Gene3D" id="3.40.50.150">
    <property type="entry name" value="Vaccinia Virus protein VP39"/>
    <property type="match status" value="1"/>
</dbReference>
<reference evidence="3 4" key="1">
    <citation type="submission" date="2019-06" db="EMBL/GenBank/DDBJ databases">
        <title>Sequencing the genomes of 1000 actinobacteria strains.</title>
        <authorList>
            <person name="Klenk H.-P."/>
        </authorList>
    </citation>
    <scope>NUCLEOTIDE SEQUENCE [LARGE SCALE GENOMIC DNA]</scope>
    <source>
        <strain evidence="3 4">DSM 45015</strain>
    </source>
</reference>
<dbReference type="CDD" id="cd02440">
    <property type="entry name" value="AdoMet_MTases"/>
    <property type="match status" value="1"/>
</dbReference>
<evidence type="ECO:0000256" key="1">
    <source>
        <dbReference type="SAM" id="MobiDB-lite"/>
    </source>
</evidence>
<dbReference type="OrthoDB" id="5566900at2"/>
<dbReference type="GO" id="GO:0008757">
    <property type="term" value="F:S-adenosylmethionine-dependent methyltransferase activity"/>
    <property type="evidence" value="ECO:0007669"/>
    <property type="project" value="InterPro"/>
</dbReference>
<evidence type="ECO:0000313" key="4">
    <source>
        <dbReference type="Proteomes" id="UP000317422"/>
    </source>
</evidence>
<feature type="domain" description="Methyltransferase type 11" evidence="2">
    <location>
        <begin position="92"/>
        <end position="188"/>
    </location>
</feature>
<keyword evidence="3" id="KW-0808">Transferase</keyword>
<dbReference type="Proteomes" id="UP000317422">
    <property type="component" value="Unassembled WGS sequence"/>
</dbReference>
<dbReference type="InterPro" id="IPR013216">
    <property type="entry name" value="Methyltransf_11"/>
</dbReference>
<keyword evidence="3" id="KW-0489">Methyltransferase</keyword>
<dbReference type="Pfam" id="PF08241">
    <property type="entry name" value="Methyltransf_11"/>
    <property type="match status" value="1"/>
</dbReference>
<comment type="caution">
    <text evidence="3">The sequence shown here is derived from an EMBL/GenBank/DDBJ whole genome shotgun (WGS) entry which is preliminary data.</text>
</comment>
<organism evidence="3 4">
    <name type="scientific">Haloactinospora alba</name>
    <dbReference type="NCBI Taxonomy" id="405555"/>
    <lineage>
        <taxon>Bacteria</taxon>
        <taxon>Bacillati</taxon>
        <taxon>Actinomycetota</taxon>
        <taxon>Actinomycetes</taxon>
        <taxon>Streptosporangiales</taxon>
        <taxon>Nocardiopsidaceae</taxon>
        <taxon>Haloactinospora</taxon>
    </lineage>
</organism>
<dbReference type="SUPFAM" id="SSF53335">
    <property type="entry name" value="S-adenosyl-L-methionine-dependent methyltransferases"/>
    <property type="match status" value="1"/>
</dbReference>
<keyword evidence="4" id="KW-1185">Reference proteome</keyword>
<feature type="region of interest" description="Disordered" evidence="1">
    <location>
        <begin position="1"/>
        <end position="22"/>
    </location>
</feature>
<evidence type="ECO:0000259" key="2">
    <source>
        <dbReference type="Pfam" id="PF08241"/>
    </source>
</evidence>
<gene>
    <name evidence="3" type="ORF">FHX37_4108</name>
</gene>
<protein>
    <submittedName>
        <fullName evidence="3">Methyltransferase family protein</fullName>
    </submittedName>
</protein>
<dbReference type="AlphaFoldDB" id="A0A543NA77"/>
<dbReference type="GO" id="GO:0032259">
    <property type="term" value="P:methylation"/>
    <property type="evidence" value="ECO:0007669"/>
    <property type="project" value="UniProtKB-KW"/>
</dbReference>
<dbReference type="EMBL" id="VFQC01000002">
    <property type="protein sequence ID" value="TQN28744.1"/>
    <property type="molecule type" value="Genomic_DNA"/>
</dbReference>
<dbReference type="PANTHER" id="PTHR43591">
    <property type="entry name" value="METHYLTRANSFERASE"/>
    <property type="match status" value="1"/>
</dbReference>
<sequence length="291" mass="31610">MGNPVLPGENGSMAQERMPDSTDVVRVAHRPADSGESARASRCWWEHSADEYQADNGPFLGDARFVWGPEGLEEQQVRLLGSAEELRGARVLELGCGAGQCARWLRDQGAYAVGMDVAHRQLLHSRELDRRTGTPVPVAQADAQSLPFADAAFDIVCSAFGAFPFVPDAAAALVETARVLRPGGTVVFSVSHPVRWCFPDDPGPEGLVATESYFDRSAYVEEDSSGRAVYVEHHHTIGDWVRAVAAAGLRMRDLVEPEWPEDNDRTWEGWSPLRGHILPGTAIVAAVKDAA</sequence>
<accession>A0A543NA77</accession>
<evidence type="ECO:0000313" key="3">
    <source>
        <dbReference type="EMBL" id="TQN28744.1"/>
    </source>
</evidence>
<name>A0A543NA77_9ACTN</name>
<proteinExistence type="predicted"/>